<dbReference type="AlphaFoldDB" id="A0A5N6TBU5"/>
<dbReference type="EMBL" id="ML743551">
    <property type="protein sequence ID" value="KAE8143803.1"/>
    <property type="molecule type" value="Genomic_DNA"/>
</dbReference>
<dbReference type="InterPro" id="IPR011008">
    <property type="entry name" value="Dimeric_a/b-barrel"/>
</dbReference>
<dbReference type="GeneID" id="43642558"/>
<name>A0A5N6TBU5_ASPPS</name>
<dbReference type="RefSeq" id="XP_031919866.1">
    <property type="nucleotide sequence ID" value="XM_032058348.1"/>
</dbReference>
<feature type="region of interest" description="Disordered" evidence="2">
    <location>
        <begin position="38"/>
        <end position="58"/>
    </location>
</feature>
<dbReference type="Proteomes" id="UP000325672">
    <property type="component" value="Unassembled WGS sequence"/>
</dbReference>
<protein>
    <submittedName>
        <fullName evidence="4">Dabb-domain-containing protein</fullName>
    </submittedName>
</protein>
<keyword evidence="5" id="KW-1185">Reference proteome</keyword>
<evidence type="ECO:0000256" key="2">
    <source>
        <dbReference type="SAM" id="MobiDB-lite"/>
    </source>
</evidence>
<feature type="compositionally biased region" description="Polar residues" evidence="2">
    <location>
        <begin position="38"/>
        <end position="48"/>
    </location>
</feature>
<dbReference type="InterPro" id="IPR013097">
    <property type="entry name" value="Dabb"/>
</dbReference>
<dbReference type="SMART" id="SM00886">
    <property type="entry name" value="Dabb"/>
    <property type="match status" value="1"/>
</dbReference>
<comment type="subunit">
    <text evidence="1">Homodimer.</text>
</comment>
<evidence type="ECO:0000259" key="3">
    <source>
        <dbReference type="PROSITE" id="PS51502"/>
    </source>
</evidence>
<evidence type="ECO:0000313" key="4">
    <source>
        <dbReference type="EMBL" id="KAE8143803.1"/>
    </source>
</evidence>
<feature type="domain" description="Stress-response A/B barrel" evidence="3">
    <location>
        <begin position="3"/>
        <end position="105"/>
    </location>
</feature>
<evidence type="ECO:0000313" key="5">
    <source>
        <dbReference type="Proteomes" id="UP000325672"/>
    </source>
</evidence>
<dbReference type="PROSITE" id="PS51502">
    <property type="entry name" value="S_R_A_B_BARREL"/>
    <property type="match status" value="1"/>
</dbReference>
<proteinExistence type="predicted"/>
<gene>
    <name evidence="4" type="ORF">BDV38DRAFT_276873</name>
</gene>
<evidence type="ECO:0000256" key="1">
    <source>
        <dbReference type="ARBA" id="ARBA00011738"/>
    </source>
</evidence>
<dbReference type="InterPro" id="IPR044662">
    <property type="entry name" value="HS1/DABB1-like"/>
</dbReference>
<dbReference type="PANTHER" id="PTHR33178:SF10">
    <property type="entry name" value="STRESS-RESPONSE A_B BARREL DOMAIN-CONTAINING PROTEIN"/>
    <property type="match status" value="1"/>
</dbReference>
<organism evidence="4 5">
    <name type="scientific">Aspergillus pseudotamarii</name>
    <dbReference type="NCBI Taxonomy" id="132259"/>
    <lineage>
        <taxon>Eukaryota</taxon>
        <taxon>Fungi</taxon>
        <taxon>Dikarya</taxon>
        <taxon>Ascomycota</taxon>
        <taxon>Pezizomycotina</taxon>
        <taxon>Eurotiomycetes</taxon>
        <taxon>Eurotiomycetidae</taxon>
        <taxon>Eurotiales</taxon>
        <taxon>Aspergillaceae</taxon>
        <taxon>Aspergillus</taxon>
        <taxon>Aspergillus subgen. Circumdati</taxon>
    </lineage>
</organism>
<dbReference type="Gene3D" id="3.30.70.100">
    <property type="match status" value="1"/>
</dbReference>
<accession>A0A5N6TBU5</accession>
<dbReference type="SUPFAM" id="SSF54909">
    <property type="entry name" value="Dimeric alpha+beta barrel"/>
    <property type="match status" value="1"/>
</dbReference>
<reference evidence="4 5" key="1">
    <citation type="submission" date="2019-04" db="EMBL/GenBank/DDBJ databases">
        <title>Friends and foes A comparative genomics study of 23 Aspergillus species from section Flavi.</title>
        <authorList>
            <consortium name="DOE Joint Genome Institute"/>
            <person name="Kjaerbolling I."/>
            <person name="Vesth T."/>
            <person name="Frisvad J.C."/>
            <person name="Nybo J.L."/>
            <person name="Theobald S."/>
            <person name="Kildgaard S."/>
            <person name="Isbrandt T."/>
            <person name="Kuo A."/>
            <person name="Sato A."/>
            <person name="Lyhne E.K."/>
            <person name="Kogle M.E."/>
            <person name="Wiebenga A."/>
            <person name="Kun R.S."/>
            <person name="Lubbers R.J."/>
            <person name="Makela M.R."/>
            <person name="Barry K."/>
            <person name="Chovatia M."/>
            <person name="Clum A."/>
            <person name="Daum C."/>
            <person name="Haridas S."/>
            <person name="He G."/>
            <person name="LaButti K."/>
            <person name="Lipzen A."/>
            <person name="Mondo S."/>
            <person name="Riley R."/>
            <person name="Salamov A."/>
            <person name="Simmons B.A."/>
            <person name="Magnuson J.K."/>
            <person name="Henrissat B."/>
            <person name="Mortensen U.H."/>
            <person name="Larsen T.O."/>
            <person name="Devries R.P."/>
            <person name="Grigoriev I.V."/>
            <person name="Machida M."/>
            <person name="Baker S.E."/>
            <person name="Andersen M.R."/>
        </authorList>
    </citation>
    <scope>NUCLEOTIDE SEQUENCE [LARGE SCALE GENOMIC DNA]</scope>
    <source>
        <strain evidence="4 5">CBS 117625</strain>
    </source>
</reference>
<sequence>MSITHLVLFQFKSDTEPRSVRDACERMAALKDRCLHPSSQKPYITSASGGKDNSPEGAQGGITHAFVINFANAADRDYYVKDDPVHQEFVRSLGGLVERAQVIDFTDGIF</sequence>
<dbReference type="Pfam" id="PF07876">
    <property type="entry name" value="Dabb"/>
    <property type="match status" value="1"/>
</dbReference>
<dbReference type="OrthoDB" id="1601230at2759"/>
<dbReference type="PANTHER" id="PTHR33178">
    <property type="match status" value="1"/>
</dbReference>